<sequence>MKFQFLNTAVLSEEIFQNAVLRITTGNISKKKSRERLIEEHKKLEYFGDKNEYVIHNTCSQPDLNLNQQLRVSIANLQIDRILPIEKFLLCRVITRFTKINALLTLVEDPEGNVERLALYNWTSLLKDKENQIDCLSIDKSFLPIGTQLIIKNLSYKVAADNNTIIYSNNPEDVVIYDHNDKLFDDLKWSTDLLNDKEIKEKTADDFYCYGDDDFVSNDYTAAVDEYSNGIKLEPQNVTLYADRAEAFLRLSQFRNALDDVDIVLKYEPGHLKAAFHRGKALCDLKRYQESITTLQDLHQRMKIITDHRIAPIKQSTEQLLKHVKILASENKNGQYDYTHIINEFCESAKIRKGPRLDHADFLFEDIEIRPVEGKGRGWIAKCDIPENTLLMVSKAFSIVYSHEVLGRSMKSNIQNNQTTCIASSLCNEELITRITQKLLAEPYHCQEVYQLYNGLNLDKTDKINEHLVNVDLIGSIVKYNAFALDNKIIIENVELSGLGLWILPSYFNHSCIDKNVAIFFIGDLMFIRSLRPISKGEELIISYRSADSSEEIRLRYLKSVGVDCQCRLCKLDDAESPEVNDRRIRLLNTFEKLIKPRILNDANPSLIKRSEKIVSELHNLRKEQPDLEFDTLELSKILAFAHRKNGNLAEALSILKEVYNIYKNVHLQIVDCIIFDIVLLYIDLKQMEEARKWFDILLKKLAEPILGKFKDDEIKWKKDAFHLTEKIFPVMNSIAKCL</sequence>
<dbReference type="EMBL" id="CAGKOT010000018">
    <property type="protein sequence ID" value="CAB5363155.1"/>
    <property type="molecule type" value="Genomic_DNA"/>
</dbReference>
<dbReference type="VEuPathDB" id="FungiDB:FUN_003221"/>
<dbReference type="SMART" id="SM00317">
    <property type="entry name" value="SET"/>
    <property type="match status" value="1"/>
</dbReference>
<dbReference type="CDD" id="cd20071">
    <property type="entry name" value="SET_SMYD"/>
    <property type="match status" value="1"/>
</dbReference>
<protein>
    <submittedName>
        <fullName evidence="4">TPR-like protein</fullName>
    </submittedName>
</protein>
<reference evidence="3" key="3">
    <citation type="submission" date="2020-05" db="EMBL/GenBank/DDBJ databases">
        <authorList>
            <person name="Rincon C."/>
            <person name="Sanders R I."/>
            <person name="Robbins C."/>
            <person name="Chaturvedi A."/>
        </authorList>
    </citation>
    <scope>NUCLEOTIDE SEQUENCE</scope>
    <source>
        <strain evidence="3">CHB12</strain>
    </source>
</reference>
<evidence type="ECO:0000313" key="4">
    <source>
        <dbReference type="EMBL" id="PKC60809.1"/>
    </source>
</evidence>
<dbReference type="InterPro" id="IPR011990">
    <property type="entry name" value="TPR-like_helical_dom_sf"/>
</dbReference>
<comment type="caution">
    <text evidence="4">The sequence shown here is derived from an EMBL/GenBank/DDBJ whole genome shotgun (WGS) entry which is preliminary data.</text>
</comment>
<dbReference type="Gene3D" id="1.25.40.10">
    <property type="entry name" value="Tetratricopeptide repeat domain"/>
    <property type="match status" value="2"/>
</dbReference>
<evidence type="ECO:0000313" key="3">
    <source>
        <dbReference type="EMBL" id="CAB5363155.1"/>
    </source>
</evidence>
<proteinExistence type="predicted"/>
<reference evidence="4 5" key="1">
    <citation type="submission" date="2017-10" db="EMBL/GenBank/DDBJ databases">
        <title>Extensive intraspecific genome diversity in a model arbuscular mycorrhizal fungus.</title>
        <authorList>
            <person name="Chen E.C.H."/>
            <person name="Morin E."/>
            <person name="Baudet D."/>
            <person name="Noel J."/>
            <person name="Ndikumana S."/>
            <person name="Charron P."/>
            <person name="St-Onge C."/>
            <person name="Giorgi J."/>
            <person name="Grigoriev I.V."/>
            <person name="Roux C."/>
            <person name="Martin F.M."/>
            <person name="Corradi N."/>
        </authorList>
    </citation>
    <scope>NUCLEOTIDE SEQUENCE [LARGE SCALE GENOMIC DNA]</scope>
    <source>
        <strain evidence="4 5">A1</strain>
    </source>
</reference>
<name>A0A2N0RBY0_9GLOM</name>
<gene>
    <name evidence="3" type="ORF">CHRIB12_LOCUS9396</name>
    <name evidence="4" type="ORF">RhiirA1_489186</name>
</gene>
<dbReference type="VEuPathDB" id="FungiDB:RhiirA1_489186"/>
<evidence type="ECO:0000259" key="2">
    <source>
        <dbReference type="PROSITE" id="PS50280"/>
    </source>
</evidence>
<dbReference type="PANTHER" id="PTHR47643">
    <property type="entry name" value="TPR DOMAIN PROTEIN (AFU_ORTHOLOGUE AFUA_5G12710)"/>
    <property type="match status" value="1"/>
</dbReference>
<dbReference type="SUPFAM" id="SSF48452">
    <property type="entry name" value="TPR-like"/>
    <property type="match status" value="1"/>
</dbReference>
<accession>A0A2N0RBY0</accession>
<dbReference type="OrthoDB" id="433738at2759"/>
<dbReference type="PANTHER" id="PTHR47643:SF2">
    <property type="entry name" value="TPR DOMAIN PROTEIN (AFU_ORTHOLOGUE AFUA_5G12710)"/>
    <property type="match status" value="1"/>
</dbReference>
<organism evidence="4 5">
    <name type="scientific">Rhizophagus irregularis</name>
    <dbReference type="NCBI Taxonomy" id="588596"/>
    <lineage>
        <taxon>Eukaryota</taxon>
        <taxon>Fungi</taxon>
        <taxon>Fungi incertae sedis</taxon>
        <taxon>Mucoromycota</taxon>
        <taxon>Glomeromycotina</taxon>
        <taxon>Glomeromycetes</taxon>
        <taxon>Glomerales</taxon>
        <taxon>Glomeraceae</taxon>
        <taxon>Rhizophagus</taxon>
    </lineage>
</organism>
<dbReference type="Pfam" id="PF13432">
    <property type="entry name" value="TPR_16"/>
    <property type="match status" value="1"/>
</dbReference>
<dbReference type="InterPro" id="IPR046341">
    <property type="entry name" value="SET_dom_sf"/>
</dbReference>
<feature type="domain" description="SET" evidence="2">
    <location>
        <begin position="365"/>
        <end position="545"/>
    </location>
</feature>
<dbReference type="VEuPathDB" id="FungiDB:RhiirFUN_023671"/>
<evidence type="ECO:0000313" key="5">
    <source>
        <dbReference type="Proteomes" id="UP000232688"/>
    </source>
</evidence>
<dbReference type="InterPro" id="IPR019734">
    <property type="entry name" value="TPR_rpt"/>
</dbReference>
<feature type="repeat" description="TPR" evidence="1">
    <location>
        <begin position="204"/>
        <end position="237"/>
    </location>
</feature>
<dbReference type="Proteomes" id="UP000684084">
    <property type="component" value="Unassembled WGS sequence"/>
</dbReference>
<dbReference type="PROSITE" id="PS50280">
    <property type="entry name" value="SET"/>
    <property type="match status" value="1"/>
</dbReference>
<dbReference type="InterPro" id="IPR053209">
    <property type="entry name" value="Gramillin-biosynth_MTr"/>
</dbReference>
<dbReference type="InterPro" id="IPR001214">
    <property type="entry name" value="SET_dom"/>
</dbReference>
<dbReference type="SUPFAM" id="SSF82199">
    <property type="entry name" value="SET domain"/>
    <property type="match status" value="1"/>
</dbReference>
<dbReference type="PROSITE" id="PS50005">
    <property type="entry name" value="TPR"/>
    <property type="match status" value="1"/>
</dbReference>
<dbReference type="EMBL" id="LLXH01001086">
    <property type="protein sequence ID" value="PKC60809.1"/>
    <property type="molecule type" value="Genomic_DNA"/>
</dbReference>
<dbReference type="Proteomes" id="UP000232688">
    <property type="component" value="Unassembled WGS sequence"/>
</dbReference>
<keyword evidence="1" id="KW-0802">TPR repeat</keyword>
<dbReference type="Pfam" id="PF00856">
    <property type="entry name" value="SET"/>
    <property type="match status" value="1"/>
</dbReference>
<dbReference type="Gene3D" id="2.170.270.10">
    <property type="entry name" value="SET domain"/>
    <property type="match status" value="1"/>
</dbReference>
<evidence type="ECO:0000256" key="1">
    <source>
        <dbReference type="PROSITE-ProRule" id="PRU00339"/>
    </source>
</evidence>
<reference evidence="4 5" key="2">
    <citation type="submission" date="2017-10" db="EMBL/GenBank/DDBJ databases">
        <title>Genome analyses suggest a sexual origin of heterokaryosis in a supposedly ancient asexual fungus.</title>
        <authorList>
            <person name="Corradi N."/>
            <person name="Sedzielewska K."/>
            <person name="Noel J."/>
            <person name="Charron P."/>
            <person name="Farinelli L."/>
            <person name="Marton T."/>
            <person name="Kruger M."/>
            <person name="Pelin A."/>
            <person name="Brachmann A."/>
            <person name="Corradi N."/>
        </authorList>
    </citation>
    <scope>NUCLEOTIDE SEQUENCE [LARGE SCALE GENOMIC DNA]</scope>
    <source>
        <strain evidence="4 5">A1</strain>
    </source>
</reference>
<dbReference type="AlphaFoldDB" id="A0A2N0RBY0"/>